<dbReference type="Pfam" id="PF13620">
    <property type="entry name" value="CarboxypepD_reg"/>
    <property type="match status" value="1"/>
</dbReference>
<sequence length="630" mass="67234">MRNEIPFCFLLGAMATLLSVAPDGQAQAAPATVAPTNNQLFGQRLASAKSGEKLRFAQADTGRGTPSASAFFPASQAKRWPGGNVPYIFDKALTIGQRSAFIEAAREWEEVAQIKFLPRTGEADYIRITNLKADGSISAIGDKGGEQIVALSTTSKFDAVHELGHTLGLMNEQQRSDRDKFVTIDPTNIVVGQESNFTLIPDSENSGTYDFGSIMHDSQFAYAKDVTKPTIKAKEDFVKFQTTMGQRFQISNGDRNNVGKVYGYRNFYQYPQNDNFAEAEDISGPSGNLAANNVNGYHESGEKNHAEGGGTSSIWYRWRPATGGRVTFSTEGSEINTSLAVYLGLSVSTVTEIASSNDINPEAVPPVLTSQVSFEAQPGATYYIAVDGTLNTSNIIYQYENGIFPIRSSGDTGPIQLSWAQNADTSRLQLSGFVRTRESQGIGGVIITLSGADQSNSATSTTVTTGTSGEYSIPNLLAGNYTLSASKGGFTFEPSPLNVNLTANSTGNNFTANAIPVPPLPEMYVSDVVMREGKKGDISLTFNVSMSIASKETVTVDYMTANGTAMAGSDYNATQGTLVFAPGRVSMTVSVKLRPDANVESDETFALNLSNASGAKIAKETGTATLVNDD</sequence>
<dbReference type="Pfam" id="PF03160">
    <property type="entry name" value="Calx-beta"/>
    <property type="match status" value="1"/>
</dbReference>
<evidence type="ECO:0000256" key="1">
    <source>
        <dbReference type="ARBA" id="ARBA00022670"/>
    </source>
</evidence>
<protein>
    <submittedName>
        <fullName evidence="12">Carboxypeptidase regulatory-like domain-containing protein</fullName>
    </submittedName>
</protein>
<reference evidence="12 13" key="1">
    <citation type="journal article" date="2018" name="Syst. Appl. Microbiol.">
        <title>Abditibacterium utsteinense sp. nov., the first cultivated member of candidate phylum FBP, isolated from ice-free Antarctic soil samples.</title>
        <authorList>
            <person name="Tahon G."/>
            <person name="Tytgat B."/>
            <person name="Lebbe L."/>
            <person name="Carlier A."/>
            <person name="Willems A."/>
        </authorList>
    </citation>
    <scope>NUCLEOTIDE SEQUENCE [LARGE SCALE GENOMIC DNA]</scope>
    <source>
        <strain evidence="12 13">LMG 29911</strain>
    </source>
</reference>
<dbReference type="PANTHER" id="PTHR10127">
    <property type="entry name" value="DISCOIDIN, CUB, EGF, LAMININ , AND ZINC METALLOPROTEASE DOMAIN CONTAINING"/>
    <property type="match status" value="1"/>
</dbReference>
<evidence type="ECO:0000256" key="8">
    <source>
        <dbReference type="ARBA" id="ARBA00023049"/>
    </source>
</evidence>
<dbReference type="Gene3D" id="2.60.40.1120">
    <property type="entry name" value="Carboxypeptidase-like, regulatory domain"/>
    <property type="match status" value="1"/>
</dbReference>
<dbReference type="GO" id="GO:0007154">
    <property type="term" value="P:cell communication"/>
    <property type="evidence" value="ECO:0007669"/>
    <property type="project" value="InterPro"/>
</dbReference>
<proteinExistence type="predicted"/>
<dbReference type="Gene3D" id="2.60.40.2030">
    <property type="match status" value="1"/>
</dbReference>
<dbReference type="GO" id="GO:0004222">
    <property type="term" value="F:metalloendopeptidase activity"/>
    <property type="evidence" value="ECO:0007669"/>
    <property type="project" value="InterPro"/>
</dbReference>
<dbReference type="InterPro" id="IPR038081">
    <property type="entry name" value="CalX-like_sf"/>
</dbReference>
<dbReference type="EMBL" id="NIGF01000004">
    <property type="protein sequence ID" value="PQV64727.1"/>
    <property type="molecule type" value="Genomic_DNA"/>
</dbReference>
<dbReference type="OrthoDB" id="8455098at2"/>
<dbReference type="GO" id="GO:0016020">
    <property type="term" value="C:membrane"/>
    <property type="evidence" value="ECO:0007669"/>
    <property type="project" value="InterPro"/>
</dbReference>
<evidence type="ECO:0000256" key="7">
    <source>
        <dbReference type="ARBA" id="ARBA00022837"/>
    </source>
</evidence>
<evidence type="ECO:0000313" key="12">
    <source>
        <dbReference type="EMBL" id="PQV64727.1"/>
    </source>
</evidence>
<feature type="signal peptide" evidence="10">
    <location>
        <begin position="1"/>
        <end position="28"/>
    </location>
</feature>
<evidence type="ECO:0000256" key="2">
    <source>
        <dbReference type="ARBA" id="ARBA00022723"/>
    </source>
</evidence>
<dbReference type="GO" id="GO:0030246">
    <property type="term" value="F:carbohydrate binding"/>
    <property type="evidence" value="ECO:0007669"/>
    <property type="project" value="InterPro"/>
</dbReference>
<feature type="chain" id="PRO_5015705051" evidence="10">
    <location>
        <begin position="29"/>
        <end position="630"/>
    </location>
</feature>
<dbReference type="AlphaFoldDB" id="A0A2S8SV99"/>
<evidence type="ECO:0000259" key="11">
    <source>
        <dbReference type="PROSITE" id="PS51864"/>
    </source>
</evidence>
<dbReference type="SMART" id="SM00237">
    <property type="entry name" value="Calx_beta"/>
    <property type="match status" value="1"/>
</dbReference>
<evidence type="ECO:0000256" key="5">
    <source>
        <dbReference type="ARBA" id="ARBA00022801"/>
    </source>
</evidence>
<dbReference type="InterPro" id="IPR003644">
    <property type="entry name" value="Calx_beta"/>
</dbReference>
<name>A0A2S8SV99_9BACT</name>
<keyword evidence="8" id="KW-0482">Metalloprotease</keyword>
<dbReference type="InterPro" id="IPR013784">
    <property type="entry name" value="Carb-bd-like_fold"/>
</dbReference>
<evidence type="ECO:0000256" key="9">
    <source>
        <dbReference type="PROSITE-ProRule" id="PRU01211"/>
    </source>
</evidence>
<keyword evidence="2" id="KW-0479">Metal-binding</keyword>
<dbReference type="Proteomes" id="UP000237684">
    <property type="component" value="Unassembled WGS sequence"/>
</dbReference>
<dbReference type="InterPro" id="IPR001506">
    <property type="entry name" value="Peptidase_M12A"/>
</dbReference>
<dbReference type="PRINTS" id="PR00480">
    <property type="entry name" value="ASTACIN"/>
</dbReference>
<dbReference type="SUPFAM" id="SSF49452">
    <property type="entry name" value="Starch-binding domain-like"/>
    <property type="match status" value="1"/>
</dbReference>
<dbReference type="GO" id="GO:0004180">
    <property type="term" value="F:carboxypeptidase activity"/>
    <property type="evidence" value="ECO:0007669"/>
    <property type="project" value="UniProtKB-KW"/>
</dbReference>
<feature type="domain" description="Peptidase M12A" evidence="11">
    <location>
        <begin position="63"/>
        <end position="266"/>
    </location>
</feature>
<comment type="caution">
    <text evidence="12">The sequence shown here is derived from an EMBL/GenBank/DDBJ whole genome shotgun (WGS) entry which is preliminary data.</text>
</comment>
<dbReference type="RefSeq" id="WP_105483091.1">
    <property type="nucleotide sequence ID" value="NZ_NIGF01000004.1"/>
</dbReference>
<keyword evidence="4" id="KW-0677">Repeat</keyword>
<dbReference type="InParanoid" id="A0A2S8SV99"/>
<keyword evidence="1" id="KW-0645">Protease</keyword>
<evidence type="ECO:0000256" key="4">
    <source>
        <dbReference type="ARBA" id="ARBA00022737"/>
    </source>
</evidence>
<dbReference type="Pfam" id="PF01400">
    <property type="entry name" value="Astacin"/>
    <property type="match status" value="1"/>
</dbReference>
<keyword evidence="12" id="KW-0121">Carboxypeptidase</keyword>
<dbReference type="PROSITE" id="PS51864">
    <property type="entry name" value="ASTACIN"/>
    <property type="match status" value="1"/>
</dbReference>
<dbReference type="SMART" id="SM00235">
    <property type="entry name" value="ZnMc"/>
    <property type="match status" value="1"/>
</dbReference>
<organism evidence="12 13">
    <name type="scientific">Abditibacterium utsteinense</name>
    <dbReference type="NCBI Taxonomy" id="1960156"/>
    <lineage>
        <taxon>Bacteria</taxon>
        <taxon>Pseudomonadati</taxon>
        <taxon>Abditibacteriota</taxon>
        <taxon>Abditibacteriia</taxon>
        <taxon>Abditibacteriales</taxon>
        <taxon>Abditibacteriaceae</taxon>
        <taxon>Abditibacterium</taxon>
    </lineage>
</organism>
<dbReference type="SUPFAM" id="SSF141072">
    <property type="entry name" value="CalX-like"/>
    <property type="match status" value="1"/>
</dbReference>
<dbReference type="PANTHER" id="PTHR10127:SF780">
    <property type="entry name" value="METALLOENDOPEPTIDASE"/>
    <property type="match status" value="1"/>
</dbReference>
<evidence type="ECO:0000256" key="10">
    <source>
        <dbReference type="SAM" id="SignalP"/>
    </source>
</evidence>
<keyword evidence="7" id="KW-0106">Calcium</keyword>
<feature type="active site" evidence="9">
    <location>
        <position position="162"/>
    </location>
</feature>
<accession>A0A2S8SV99</accession>
<dbReference type="SUPFAM" id="SSF55486">
    <property type="entry name" value="Metalloproteases ('zincins'), catalytic domain"/>
    <property type="match status" value="1"/>
</dbReference>
<keyword evidence="13" id="KW-1185">Reference proteome</keyword>
<dbReference type="GO" id="GO:0006508">
    <property type="term" value="P:proteolysis"/>
    <property type="evidence" value="ECO:0007669"/>
    <property type="project" value="UniProtKB-KW"/>
</dbReference>
<evidence type="ECO:0000313" key="13">
    <source>
        <dbReference type="Proteomes" id="UP000237684"/>
    </source>
</evidence>
<keyword evidence="6" id="KW-0862">Zinc</keyword>
<keyword evidence="3 10" id="KW-0732">Signal</keyword>
<dbReference type="InterPro" id="IPR006026">
    <property type="entry name" value="Peptidase_Metallo"/>
</dbReference>
<gene>
    <name evidence="12" type="ORF">B1R32_104226</name>
</gene>
<keyword evidence="5" id="KW-0378">Hydrolase</keyword>
<dbReference type="Gene3D" id="3.40.390.10">
    <property type="entry name" value="Collagenase (Catalytic Domain)"/>
    <property type="match status" value="1"/>
</dbReference>
<dbReference type="InterPro" id="IPR024079">
    <property type="entry name" value="MetalloPept_cat_dom_sf"/>
</dbReference>
<evidence type="ECO:0000256" key="3">
    <source>
        <dbReference type="ARBA" id="ARBA00022729"/>
    </source>
</evidence>
<dbReference type="GO" id="GO:0008270">
    <property type="term" value="F:zinc ion binding"/>
    <property type="evidence" value="ECO:0007669"/>
    <property type="project" value="InterPro"/>
</dbReference>
<evidence type="ECO:0000256" key="6">
    <source>
        <dbReference type="ARBA" id="ARBA00022833"/>
    </source>
</evidence>
<comment type="caution">
    <text evidence="9">Lacks conserved residue(s) required for the propagation of feature annotation.</text>
</comment>